<dbReference type="SMART" id="SM00530">
    <property type="entry name" value="HTH_XRE"/>
    <property type="match status" value="1"/>
</dbReference>
<dbReference type="Gene3D" id="1.10.260.40">
    <property type="entry name" value="lambda repressor-like DNA-binding domains"/>
    <property type="match status" value="1"/>
</dbReference>
<accession>A0A2S6AW73</accession>
<evidence type="ECO:0000259" key="1">
    <source>
        <dbReference type="PROSITE" id="PS50943"/>
    </source>
</evidence>
<dbReference type="PROSITE" id="PS50943">
    <property type="entry name" value="HTH_CROC1"/>
    <property type="match status" value="1"/>
</dbReference>
<dbReference type="InterPro" id="IPR001387">
    <property type="entry name" value="Cro/C1-type_HTH"/>
</dbReference>
<gene>
    <name evidence="2" type="ORF">C5E45_04680</name>
</gene>
<dbReference type="AlphaFoldDB" id="A0A2S6AW73"/>
<name>A0A2S6AW73_9NOCA</name>
<dbReference type="InterPro" id="IPR010982">
    <property type="entry name" value="Lambda_DNA-bd_dom_sf"/>
</dbReference>
<reference evidence="2 3" key="1">
    <citation type="submission" date="2018-02" db="EMBL/GenBank/DDBJ databases">
        <title>8 Nocardia nova and 1 Nocardia cyriacigeorgica strain used for evolution to TMP-SMX.</title>
        <authorList>
            <person name="Mehta H."/>
            <person name="Weng J."/>
            <person name="Shamoo Y."/>
        </authorList>
    </citation>
    <scope>NUCLEOTIDE SEQUENCE [LARGE SCALE GENOMIC DNA]</scope>
    <source>
        <strain evidence="2 3">MDA3139</strain>
    </source>
</reference>
<dbReference type="Proteomes" id="UP000239874">
    <property type="component" value="Unassembled WGS sequence"/>
</dbReference>
<dbReference type="GO" id="GO:0003677">
    <property type="term" value="F:DNA binding"/>
    <property type="evidence" value="ECO:0007669"/>
    <property type="project" value="InterPro"/>
</dbReference>
<dbReference type="EMBL" id="PSZC01000002">
    <property type="protein sequence ID" value="PPJ39434.1"/>
    <property type="molecule type" value="Genomic_DNA"/>
</dbReference>
<evidence type="ECO:0000313" key="2">
    <source>
        <dbReference type="EMBL" id="PPJ39434.1"/>
    </source>
</evidence>
<dbReference type="RefSeq" id="WP_104374388.1">
    <property type="nucleotide sequence ID" value="NZ_PSZC01000002.1"/>
</dbReference>
<dbReference type="CDD" id="cd00093">
    <property type="entry name" value="HTH_XRE"/>
    <property type="match status" value="1"/>
</dbReference>
<feature type="domain" description="HTH cro/C1-type" evidence="1">
    <location>
        <begin position="19"/>
        <end position="74"/>
    </location>
</feature>
<dbReference type="OrthoDB" id="4285266at2"/>
<evidence type="ECO:0000313" key="3">
    <source>
        <dbReference type="Proteomes" id="UP000239874"/>
    </source>
</evidence>
<dbReference type="SUPFAM" id="SSF47413">
    <property type="entry name" value="lambda repressor-like DNA-binding domains"/>
    <property type="match status" value="1"/>
</dbReference>
<protein>
    <submittedName>
        <fullName evidence="2">XRE family transcriptional regulator</fullName>
    </submittedName>
</protein>
<proteinExistence type="predicted"/>
<dbReference type="Pfam" id="PF19054">
    <property type="entry name" value="DUF5753"/>
    <property type="match status" value="1"/>
</dbReference>
<sequence length="289" mass="32320">MAETGEPLSLPKRQLGYYLRQAREEIGMSLAEAAAHIGRSAPTLMRIEKGLTQKLSVPEIEAYCRLYEFDEEKSDAMKGLAQQANTQNWWHEYDDLIPAGFDIYVGLETAAQEIATYQPEPIPGLLQTPDYARVLSRNALPNGTDDAIERHVQLKIRRQLLITRKVRPVGMQLIVHEAALRRVVGSGKVMSSQVRHLADISTRANIDIRILPFTAGVPVGEAIGPFVMLRFGHANHNVVYAETYTGDLYLEKPASVRRYAEAYEVMQSAALDAARSRITLRQIAKEHLG</sequence>
<organism evidence="2 3">
    <name type="scientific">Nocardia nova</name>
    <dbReference type="NCBI Taxonomy" id="37330"/>
    <lineage>
        <taxon>Bacteria</taxon>
        <taxon>Bacillati</taxon>
        <taxon>Actinomycetota</taxon>
        <taxon>Actinomycetes</taxon>
        <taxon>Mycobacteriales</taxon>
        <taxon>Nocardiaceae</taxon>
        <taxon>Nocardia</taxon>
    </lineage>
</organism>
<dbReference type="Pfam" id="PF13560">
    <property type="entry name" value="HTH_31"/>
    <property type="match status" value="1"/>
</dbReference>
<comment type="caution">
    <text evidence="2">The sequence shown here is derived from an EMBL/GenBank/DDBJ whole genome shotgun (WGS) entry which is preliminary data.</text>
</comment>
<dbReference type="InterPro" id="IPR043917">
    <property type="entry name" value="DUF5753"/>
</dbReference>